<evidence type="ECO:0000313" key="2">
    <source>
        <dbReference type="EMBL" id="MED3562277.1"/>
    </source>
</evidence>
<comment type="caution">
    <text evidence="2">The sequence shown here is derived from an EMBL/GenBank/DDBJ whole genome shotgun (WGS) entry which is preliminary data.</text>
</comment>
<dbReference type="EMBL" id="JARMQG010000084">
    <property type="protein sequence ID" value="MED3562277.1"/>
    <property type="molecule type" value="Genomic_DNA"/>
</dbReference>
<gene>
    <name evidence="2" type="ORF">P4447_07400</name>
</gene>
<feature type="transmembrane region" description="Helical" evidence="1">
    <location>
        <begin position="185"/>
        <end position="204"/>
    </location>
</feature>
<feature type="transmembrane region" description="Helical" evidence="1">
    <location>
        <begin position="268"/>
        <end position="286"/>
    </location>
</feature>
<name>A0ABU6N7S6_9BACI</name>
<keyword evidence="3" id="KW-1185">Reference proteome</keyword>
<feature type="transmembrane region" description="Helical" evidence="1">
    <location>
        <begin position="306"/>
        <end position="324"/>
    </location>
</feature>
<feature type="transmembrane region" description="Helical" evidence="1">
    <location>
        <begin position="153"/>
        <end position="173"/>
    </location>
</feature>
<feature type="transmembrane region" description="Helical" evidence="1">
    <location>
        <begin position="119"/>
        <end position="141"/>
    </location>
</feature>
<reference evidence="2 3" key="1">
    <citation type="submission" date="2023-03" db="EMBL/GenBank/DDBJ databases">
        <title>Bacillus Genome Sequencing.</title>
        <authorList>
            <person name="Dunlap C."/>
        </authorList>
    </citation>
    <scope>NUCLEOTIDE SEQUENCE [LARGE SCALE GENOMIC DNA]</scope>
    <source>
        <strain evidence="2 3">B-14544</strain>
    </source>
</reference>
<evidence type="ECO:0000313" key="3">
    <source>
        <dbReference type="Proteomes" id="UP001330749"/>
    </source>
</evidence>
<sequence length="421" mass="48224">MEYRHNKRIYPSFTRNAYNFSNVLCGNKITRKLYDVPKTILKSLNKVKIPFAVITSSFLFSNITQAATFDIGNHKGIISSIASRGSDNGSALKDITSFVNEIRGVIQWLKNINDHIYQWSLDLLSFTYETLVNVVLHVPLFLFNNSFVKNTSITFSIISISVVILLTMYEMIMKMLRKKHTNFKTVLKKFPIAVGITGFAPFLFEQSFKLINKLTKGITEIGGTILDGKTFANLVTVGSVDTLILLLFDFTLLGLLVPIFLQQGRRWWNLFCLSAITPLALTSWIFDRHSHMFDQWWNSIKRISVIQLVYSVFIVLMGVFIYGTRFISPEYFLIKLIIVIGGLHSLANPPQMVKSYTRGEGDIFDMYDGYKKTALGVFNTATLRNLRPIQFLRKQKQTKLATISKLRKQTGKRYVDDLLKR</sequence>
<protein>
    <submittedName>
        <fullName evidence="2">Uncharacterized protein</fullName>
    </submittedName>
</protein>
<organism evidence="2 3">
    <name type="scientific">Bacillus xiapuensis</name>
    <dbReference type="NCBI Taxonomy" id="2014075"/>
    <lineage>
        <taxon>Bacteria</taxon>
        <taxon>Bacillati</taxon>
        <taxon>Bacillota</taxon>
        <taxon>Bacilli</taxon>
        <taxon>Bacillales</taxon>
        <taxon>Bacillaceae</taxon>
        <taxon>Bacillus</taxon>
    </lineage>
</organism>
<keyword evidence="1" id="KW-1133">Transmembrane helix</keyword>
<dbReference type="Proteomes" id="UP001330749">
    <property type="component" value="Unassembled WGS sequence"/>
</dbReference>
<keyword evidence="1" id="KW-0812">Transmembrane</keyword>
<keyword evidence="1" id="KW-0472">Membrane</keyword>
<accession>A0ABU6N7S6</accession>
<feature type="transmembrane region" description="Helical" evidence="1">
    <location>
        <begin position="243"/>
        <end position="261"/>
    </location>
</feature>
<evidence type="ECO:0000256" key="1">
    <source>
        <dbReference type="SAM" id="Phobius"/>
    </source>
</evidence>
<dbReference type="RefSeq" id="WP_327967180.1">
    <property type="nucleotide sequence ID" value="NZ_JARMQG010000084.1"/>
</dbReference>
<proteinExistence type="predicted"/>